<dbReference type="GO" id="GO:0016747">
    <property type="term" value="F:acyltransferase activity, transferring groups other than amino-acyl groups"/>
    <property type="evidence" value="ECO:0007669"/>
    <property type="project" value="InterPro"/>
</dbReference>
<dbReference type="EMBL" id="CP071696">
    <property type="protein sequence ID" value="QTX05942.1"/>
    <property type="molecule type" value="Genomic_DNA"/>
</dbReference>
<reference evidence="2" key="1">
    <citation type="submission" date="2021-03" db="EMBL/GenBank/DDBJ databases">
        <title>Agromyces archimandritus sp. nov., isolated from the cockroach Archimandrita tessellata.</title>
        <authorList>
            <person name="Guzman J."/>
            <person name="Ortuzar M."/>
            <person name="Poehlein A."/>
            <person name="Daniel R."/>
            <person name="Trujillo M."/>
            <person name="Vilcinskas A."/>
        </authorList>
    </citation>
    <scope>NUCLEOTIDE SEQUENCE</scope>
    <source>
        <strain evidence="2">G127AT</strain>
    </source>
</reference>
<dbReference type="InterPro" id="IPR000182">
    <property type="entry name" value="GNAT_dom"/>
</dbReference>
<dbReference type="Gene3D" id="3.40.630.30">
    <property type="match status" value="1"/>
</dbReference>
<dbReference type="InterPro" id="IPR016181">
    <property type="entry name" value="Acyl_CoA_acyltransferase"/>
</dbReference>
<feature type="domain" description="N-acetyltransferase" evidence="1">
    <location>
        <begin position="83"/>
        <end position="216"/>
    </location>
</feature>
<name>A0A975FQG3_9MICO</name>
<protein>
    <submittedName>
        <fullName evidence="2">GNAT family N-acetyltransferase</fullName>
    </submittedName>
</protein>
<dbReference type="SUPFAM" id="SSF55729">
    <property type="entry name" value="Acyl-CoA N-acyltransferases (Nat)"/>
    <property type="match status" value="1"/>
</dbReference>
<dbReference type="Proteomes" id="UP000671914">
    <property type="component" value="Chromosome"/>
</dbReference>
<evidence type="ECO:0000259" key="1">
    <source>
        <dbReference type="PROSITE" id="PS51186"/>
    </source>
</evidence>
<dbReference type="KEGG" id="aarc:G127AT_07070"/>
<gene>
    <name evidence="2" type="ORF">G127AT_07070</name>
</gene>
<accession>A0A975FQG3</accession>
<dbReference type="Pfam" id="PF00583">
    <property type="entry name" value="Acetyltransf_1"/>
    <property type="match status" value="1"/>
</dbReference>
<dbReference type="AlphaFoldDB" id="A0A975FQG3"/>
<dbReference type="PROSITE" id="PS51186">
    <property type="entry name" value="GNAT"/>
    <property type="match status" value="1"/>
</dbReference>
<proteinExistence type="predicted"/>
<dbReference type="CDD" id="cd04301">
    <property type="entry name" value="NAT_SF"/>
    <property type="match status" value="1"/>
</dbReference>
<dbReference type="RefSeq" id="WP_210901404.1">
    <property type="nucleotide sequence ID" value="NZ_CP071696.1"/>
</dbReference>
<evidence type="ECO:0000313" key="2">
    <source>
        <dbReference type="EMBL" id="QTX05942.1"/>
    </source>
</evidence>
<sequence>MDVISPTDRTVASEARATRCAVASVRTGPITAVPGVGPAGRLAGQAAGAGQAGAGRSGAAPSGVASEPLRLRTIPMWHPAFIGLVEALATEVFDEIDLDSAASLIAMQRDARLERLCTGDATAMLIERGGEVIGYIVTAAGDGCLCILDGYVRPDARGRGIATAVLAEITSTAEAAGCPVEVELWAASPAIRLCRRFGFAEASAHAGHRRLRRMPGASTPA</sequence>
<organism evidence="2 3">
    <name type="scientific">Agromyces archimandritae</name>
    <dbReference type="NCBI Taxonomy" id="2781962"/>
    <lineage>
        <taxon>Bacteria</taxon>
        <taxon>Bacillati</taxon>
        <taxon>Actinomycetota</taxon>
        <taxon>Actinomycetes</taxon>
        <taxon>Micrococcales</taxon>
        <taxon>Microbacteriaceae</taxon>
        <taxon>Agromyces</taxon>
    </lineage>
</organism>
<evidence type="ECO:0000313" key="3">
    <source>
        <dbReference type="Proteomes" id="UP000671914"/>
    </source>
</evidence>
<keyword evidence="3" id="KW-1185">Reference proteome</keyword>